<dbReference type="PROSITE" id="PS50994">
    <property type="entry name" value="INTEGRASE"/>
    <property type="match status" value="1"/>
</dbReference>
<proteinExistence type="predicted"/>
<dbReference type="GO" id="GO:0003676">
    <property type="term" value="F:nucleic acid binding"/>
    <property type="evidence" value="ECO:0007669"/>
    <property type="project" value="InterPro"/>
</dbReference>
<dbReference type="InterPro" id="IPR039537">
    <property type="entry name" value="Retrotran_Ty1/copia-like"/>
</dbReference>
<dbReference type="InterPro" id="IPR012337">
    <property type="entry name" value="RNaseH-like_sf"/>
</dbReference>
<dbReference type="SUPFAM" id="SSF53098">
    <property type="entry name" value="Ribonuclease H-like"/>
    <property type="match status" value="1"/>
</dbReference>
<organism evidence="5">
    <name type="scientific">Tanacetum cinerariifolium</name>
    <name type="common">Dalmatian daisy</name>
    <name type="synonym">Chrysanthemum cinerariifolium</name>
    <dbReference type="NCBI Taxonomy" id="118510"/>
    <lineage>
        <taxon>Eukaryota</taxon>
        <taxon>Viridiplantae</taxon>
        <taxon>Streptophyta</taxon>
        <taxon>Embryophyta</taxon>
        <taxon>Tracheophyta</taxon>
        <taxon>Spermatophyta</taxon>
        <taxon>Magnoliopsida</taxon>
        <taxon>eudicotyledons</taxon>
        <taxon>Gunneridae</taxon>
        <taxon>Pentapetalae</taxon>
        <taxon>asterids</taxon>
        <taxon>campanulids</taxon>
        <taxon>Asterales</taxon>
        <taxon>Asteraceae</taxon>
        <taxon>Asteroideae</taxon>
        <taxon>Anthemideae</taxon>
        <taxon>Anthemidinae</taxon>
        <taxon>Tanacetum</taxon>
    </lineage>
</organism>
<protein>
    <recommendedName>
        <fullName evidence="4">Integrase catalytic domain-containing protein</fullName>
    </recommendedName>
</protein>
<dbReference type="GO" id="GO:0015074">
    <property type="term" value="P:DNA integration"/>
    <property type="evidence" value="ECO:0007669"/>
    <property type="project" value="InterPro"/>
</dbReference>
<accession>A0A699K5U8</accession>
<keyword evidence="1" id="KW-0479">Metal-binding</keyword>
<dbReference type="PANTHER" id="PTHR42648">
    <property type="entry name" value="TRANSPOSASE, PUTATIVE-RELATED"/>
    <property type="match status" value="1"/>
</dbReference>
<dbReference type="PANTHER" id="PTHR42648:SF32">
    <property type="entry name" value="RIBONUCLEASE H-LIKE DOMAIN, GAG-PRE-INTEGRASE DOMAIN PROTEIN-RELATED"/>
    <property type="match status" value="1"/>
</dbReference>
<dbReference type="InterPro" id="IPR001584">
    <property type="entry name" value="Integrase_cat-core"/>
</dbReference>
<evidence type="ECO:0000256" key="1">
    <source>
        <dbReference type="ARBA" id="ARBA00022723"/>
    </source>
</evidence>
<feature type="compositionally biased region" description="Basic and acidic residues" evidence="3">
    <location>
        <begin position="173"/>
        <end position="187"/>
    </location>
</feature>
<comment type="caution">
    <text evidence="5">The sequence shown here is derived from an EMBL/GenBank/DDBJ whole genome shotgun (WGS) entry which is preliminary data.</text>
</comment>
<dbReference type="InterPro" id="IPR036397">
    <property type="entry name" value="RNaseH_sf"/>
</dbReference>
<feature type="region of interest" description="Disordered" evidence="3">
    <location>
        <begin position="162"/>
        <end position="216"/>
    </location>
</feature>
<dbReference type="Gene3D" id="3.30.420.10">
    <property type="entry name" value="Ribonuclease H-like superfamily/Ribonuclease H"/>
    <property type="match status" value="1"/>
</dbReference>
<dbReference type="InterPro" id="IPR013103">
    <property type="entry name" value="RVT_2"/>
</dbReference>
<reference evidence="5" key="1">
    <citation type="journal article" date="2019" name="Sci. Rep.">
        <title>Draft genome of Tanacetum cinerariifolium, the natural source of mosquito coil.</title>
        <authorList>
            <person name="Yamashiro T."/>
            <person name="Shiraishi A."/>
            <person name="Satake H."/>
            <person name="Nakayama K."/>
        </authorList>
    </citation>
    <scope>NUCLEOTIDE SEQUENCE</scope>
</reference>
<dbReference type="GO" id="GO:0046872">
    <property type="term" value="F:metal ion binding"/>
    <property type="evidence" value="ECO:0007669"/>
    <property type="project" value="UniProtKB-KW"/>
</dbReference>
<evidence type="ECO:0000313" key="5">
    <source>
        <dbReference type="EMBL" id="GFA71865.1"/>
    </source>
</evidence>
<feature type="compositionally biased region" description="Basic and acidic residues" evidence="3">
    <location>
        <begin position="195"/>
        <end position="207"/>
    </location>
</feature>
<keyword evidence="2" id="KW-0378">Hydrolase</keyword>
<dbReference type="GO" id="GO:0016787">
    <property type="term" value="F:hydrolase activity"/>
    <property type="evidence" value="ECO:0007669"/>
    <property type="project" value="UniProtKB-KW"/>
</dbReference>
<dbReference type="AlphaFoldDB" id="A0A699K5U8"/>
<evidence type="ECO:0000259" key="4">
    <source>
        <dbReference type="PROSITE" id="PS50994"/>
    </source>
</evidence>
<evidence type="ECO:0000256" key="2">
    <source>
        <dbReference type="ARBA" id="ARBA00022801"/>
    </source>
</evidence>
<dbReference type="EMBL" id="BKCJ010474877">
    <property type="protein sequence ID" value="GFA71865.1"/>
    <property type="molecule type" value="Genomic_DNA"/>
</dbReference>
<name>A0A699K5U8_TANCI</name>
<gene>
    <name evidence="5" type="ORF">Tci_643837</name>
</gene>
<dbReference type="Pfam" id="PF07727">
    <property type="entry name" value="RVT_2"/>
    <property type="match status" value="1"/>
</dbReference>
<sequence length="353" mass="39520">MNLFCEKQGIKREFSVSRIPQQNGVAKRKNRTLIEAARTMLADSKLPTTFWAKAVHTASYVRVLVIKPHNKTPYELFHGRTLSLCFMIPFGYPVIILNTLDHLGIGPTWLFDTDTLTKSMNYKPVVAGNQSNGSVGKGRVETVPDKDYILLPLWTQDPLFSSSYKDSPGDGFKPSKGEEKKDAKDPGNEDNEVLSTKETRVNQEKDSNVNSTNNINTVSPTANVVGIKDNDVDKNIVYGCADDPNMPILEVIIYLDDDEDVGAEADITNLDTNIPISPIPSTRIHKDHPVEQIIRDIHSAPQTKRMTKSVTDHDLLNGKRAIGTKWIYKNKKDERGIMVRNKARLVAQGYTQE</sequence>
<feature type="domain" description="Integrase catalytic" evidence="4">
    <location>
        <begin position="1"/>
        <end position="81"/>
    </location>
</feature>
<evidence type="ECO:0000256" key="3">
    <source>
        <dbReference type="SAM" id="MobiDB-lite"/>
    </source>
</evidence>